<keyword evidence="1" id="KW-0732">Signal</keyword>
<dbReference type="PIRSF" id="PIRSF002825">
    <property type="entry name" value="CfbpA"/>
    <property type="match status" value="1"/>
</dbReference>
<evidence type="ECO:0000313" key="4">
    <source>
        <dbReference type="Proteomes" id="UP000281498"/>
    </source>
</evidence>
<gene>
    <name evidence="3" type="ORF">CR203_08240</name>
</gene>
<proteinExistence type="predicted"/>
<reference evidence="3 4" key="1">
    <citation type="submission" date="2017-10" db="EMBL/GenBank/DDBJ databases">
        <title>Bacillus sp. nov., a halophilic bacterium isolated from a Keqin Lake.</title>
        <authorList>
            <person name="Wang H."/>
        </authorList>
    </citation>
    <scope>NUCLEOTIDE SEQUENCE [LARGE SCALE GENOMIC DNA]</scope>
    <source>
        <strain evidence="3 4">KCTC 13187</strain>
    </source>
</reference>
<evidence type="ECO:0000313" key="3">
    <source>
        <dbReference type="EMBL" id="RKL67811.1"/>
    </source>
</evidence>
<evidence type="ECO:0000256" key="2">
    <source>
        <dbReference type="SAM" id="MobiDB-lite"/>
    </source>
</evidence>
<dbReference type="InterPro" id="IPR026045">
    <property type="entry name" value="Ferric-bd"/>
</dbReference>
<evidence type="ECO:0000256" key="1">
    <source>
        <dbReference type="ARBA" id="ARBA00022729"/>
    </source>
</evidence>
<dbReference type="EMBL" id="PDOE01000003">
    <property type="protein sequence ID" value="RKL67811.1"/>
    <property type="molecule type" value="Genomic_DNA"/>
</dbReference>
<accession>A0A3A9KBF6</accession>
<name>A0A3A9KBF6_9BACI</name>
<protein>
    <submittedName>
        <fullName evidence="3">Fe(3+) ABC transporter substrate-binding protein</fullName>
    </submittedName>
</protein>
<dbReference type="PANTHER" id="PTHR30006:SF24">
    <property type="entry name" value="SLL0237 PROTEIN"/>
    <property type="match status" value="1"/>
</dbReference>
<feature type="compositionally biased region" description="Acidic residues" evidence="2">
    <location>
        <begin position="29"/>
        <end position="39"/>
    </location>
</feature>
<dbReference type="Proteomes" id="UP000281498">
    <property type="component" value="Unassembled WGS sequence"/>
</dbReference>
<dbReference type="SUPFAM" id="SSF53850">
    <property type="entry name" value="Periplasmic binding protein-like II"/>
    <property type="match status" value="1"/>
</dbReference>
<keyword evidence="4" id="KW-1185">Reference proteome</keyword>
<dbReference type="Gene3D" id="3.40.190.10">
    <property type="entry name" value="Periplasmic binding protein-like II"/>
    <property type="match status" value="2"/>
</dbReference>
<dbReference type="AlphaFoldDB" id="A0A3A9KBF6"/>
<organism evidence="3 4">
    <name type="scientific">Salipaludibacillus neizhouensis</name>
    <dbReference type="NCBI Taxonomy" id="885475"/>
    <lineage>
        <taxon>Bacteria</taxon>
        <taxon>Bacillati</taxon>
        <taxon>Bacillota</taxon>
        <taxon>Bacilli</taxon>
        <taxon>Bacillales</taxon>
        <taxon>Bacillaceae</taxon>
    </lineage>
</organism>
<dbReference type="PANTHER" id="PTHR30006">
    <property type="entry name" value="THIAMINE-BINDING PERIPLASMIC PROTEIN-RELATED"/>
    <property type="match status" value="1"/>
</dbReference>
<dbReference type="OrthoDB" id="9791045at2"/>
<sequence length="356" mass="38388">MILPACGADNVEEQVLENSASVNEITEENETSEEIETTEEISVNTGEPEEISGTLSFYTSQPDADAVALADGFKAKYENVDVEIFRSGTEEVISKLLAEEEAGAVQADVLLVADAVTFEGLKEKGLLLSYESPELNAIPDEFVDVDNMYSGTKIMSTIMAVNTNMVDEMPTSWSALTSEEALNEVIMPSPLYSGAAAYNAGVFSRTKDFGWEFYEDLHDNEATVVQGNGAVLKSVAGGEKAYGMVVDFIVASSKLEGAPVELIYPDEGVPVITEPVGILGNTDNEAAAKAFVDFILSEEGQKLSIGVGYTPIREGLAPPEELKGVDELTVLSNDLTDLLKTREEDKEQFRSIFGDE</sequence>
<feature type="region of interest" description="Disordered" evidence="2">
    <location>
        <begin position="29"/>
        <end position="49"/>
    </location>
</feature>
<dbReference type="CDD" id="cd13547">
    <property type="entry name" value="PBP2_Fbp_like_2"/>
    <property type="match status" value="1"/>
</dbReference>
<comment type="caution">
    <text evidence="3">The sequence shown here is derived from an EMBL/GenBank/DDBJ whole genome shotgun (WGS) entry which is preliminary data.</text>
</comment>
<dbReference type="Pfam" id="PF13416">
    <property type="entry name" value="SBP_bac_8"/>
    <property type="match status" value="1"/>
</dbReference>
<dbReference type="InterPro" id="IPR006059">
    <property type="entry name" value="SBP"/>
</dbReference>